<dbReference type="AlphaFoldDB" id="A0A2A2D356"/>
<organism evidence="1 2">
    <name type="scientific">Streptomyces albireticuli</name>
    <dbReference type="NCBI Taxonomy" id="1940"/>
    <lineage>
        <taxon>Bacteria</taxon>
        <taxon>Bacillati</taxon>
        <taxon>Actinomycetota</taxon>
        <taxon>Actinomycetes</taxon>
        <taxon>Kitasatosporales</taxon>
        <taxon>Streptomycetaceae</taxon>
        <taxon>Streptomyces</taxon>
    </lineage>
</organism>
<proteinExistence type="predicted"/>
<keyword evidence="2" id="KW-1185">Reference proteome</keyword>
<reference evidence="1 2" key="1">
    <citation type="submission" date="2017-08" db="EMBL/GenBank/DDBJ databases">
        <title>Genome sequence of Streptomyces albireticuli NRRL B-1670.</title>
        <authorList>
            <person name="Graham D.E."/>
            <person name="Mahan K.M."/>
            <person name="Klingeman D.M."/>
            <person name="Hettich R.L."/>
            <person name="Parry R.J."/>
            <person name="Spain J.C."/>
        </authorList>
    </citation>
    <scope>NUCLEOTIDE SEQUENCE [LARGE SCALE GENOMIC DNA]</scope>
    <source>
        <strain evidence="1 2">NRRL B-1670</strain>
    </source>
</reference>
<sequence>MTTAVETRDPRSRVAPDVWEREVRLIMRDHGTDRGLAERTFGQTIAYLVTSVERPDVRMGPAPSVDLGLHSFVLDTINYTAFCNAVAGHYIHHVPHLPQENVSQAPSLRETVETIKAAGFTIDHELWNASETDCSQCHAGCTDSPVGGK</sequence>
<evidence type="ECO:0000313" key="1">
    <source>
        <dbReference type="EMBL" id="PAU45964.1"/>
    </source>
</evidence>
<dbReference type="Proteomes" id="UP000218944">
    <property type="component" value="Unassembled WGS sequence"/>
</dbReference>
<protein>
    <submittedName>
        <fullName evidence="1">Uncharacterized protein</fullName>
    </submittedName>
</protein>
<name>A0A2A2D356_9ACTN</name>
<gene>
    <name evidence="1" type="ORF">CK936_26670</name>
</gene>
<comment type="caution">
    <text evidence="1">The sequence shown here is derived from an EMBL/GenBank/DDBJ whole genome shotgun (WGS) entry which is preliminary data.</text>
</comment>
<accession>A0A2A2D356</accession>
<evidence type="ECO:0000313" key="2">
    <source>
        <dbReference type="Proteomes" id="UP000218944"/>
    </source>
</evidence>
<dbReference type="RefSeq" id="WP_095583512.1">
    <property type="nucleotide sequence ID" value="NZ_JAJQQQ010000016.1"/>
</dbReference>
<dbReference type="EMBL" id="NSJV01000513">
    <property type="protein sequence ID" value="PAU45964.1"/>
    <property type="molecule type" value="Genomic_DNA"/>
</dbReference>